<proteinExistence type="predicted"/>
<keyword evidence="2" id="KW-1133">Transmembrane helix</keyword>
<name>A0A4R3MUY6_9BACI</name>
<feature type="compositionally biased region" description="Acidic residues" evidence="1">
    <location>
        <begin position="138"/>
        <end position="153"/>
    </location>
</feature>
<dbReference type="RefSeq" id="WP_165902134.1">
    <property type="nucleotide sequence ID" value="NZ_SMAN01000014.1"/>
</dbReference>
<feature type="transmembrane region" description="Helical" evidence="2">
    <location>
        <begin position="7"/>
        <end position="27"/>
    </location>
</feature>
<protein>
    <submittedName>
        <fullName evidence="3">Uncharacterized protein DUF2512</fullName>
    </submittedName>
</protein>
<dbReference type="Pfam" id="PF10710">
    <property type="entry name" value="DUF2512"/>
    <property type="match status" value="1"/>
</dbReference>
<evidence type="ECO:0000313" key="3">
    <source>
        <dbReference type="EMBL" id="TCT20320.1"/>
    </source>
</evidence>
<organism evidence="3 4">
    <name type="scientific">Melghiribacillus thermohalophilus</name>
    <dbReference type="NCBI Taxonomy" id="1324956"/>
    <lineage>
        <taxon>Bacteria</taxon>
        <taxon>Bacillati</taxon>
        <taxon>Bacillota</taxon>
        <taxon>Bacilli</taxon>
        <taxon>Bacillales</taxon>
        <taxon>Bacillaceae</taxon>
        <taxon>Melghiribacillus</taxon>
    </lineage>
</organism>
<dbReference type="AlphaFoldDB" id="A0A4R3MUY6"/>
<accession>A0A4R3MUY6</accession>
<sequence>MDHIKALLLKLVIGFIAIYLTLGLAFGVSMENVVLISLITGVVAYVIGDLIILKRATNTGATIMDFTLAFFLIWFLEEAFVDPAFAPTVTSSLLAATVLSITEIYFHRYLVNHHEFFNNEETPDNRGANLKESYSMETADEVVPDIDENEKKE</sequence>
<feature type="transmembrane region" description="Helical" evidence="2">
    <location>
        <begin position="88"/>
        <end position="106"/>
    </location>
</feature>
<evidence type="ECO:0000313" key="4">
    <source>
        <dbReference type="Proteomes" id="UP000294650"/>
    </source>
</evidence>
<feature type="transmembrane region" description="Helical" evidence="2">
    <location>
        <begin position="33"/>
        <end position="52"/>
    </location>
</feature>
<gene>
    <name evidence="3" type="ORF">EDD68_1142</name>
</gene>
<dbReference type="Proteomes" id="UP000294650">
    <property type="component" value="Unassembled WGS sequence"/>
</dbReference>
<feature type="region of interest" description="Disordered" evidence="1">
    <location>
        <begin position="134"/>
        <end position="153"/>
    </location>
</feature>
<reference evidence="3 4" key="1">
    <citation type="submission" date="2019-03" db="EMBL/GenBank/DDBJ databases">
        <title>Genomic Encyclopedia of Type Strains, Phase IV (KMG-IV): sequencing the most valuable type-strain genomes for metagenomic binning, comparative biology and taxonomic classification.</title>
        <authorList>
            <person name="Goeker M."/>
        </authorList>
    </citation>
    <scope>NUCLEOTIDE SEQUENCE [LARGE SCALE GENOMIC DNA]</scope>
    <source>
        <strain evidence="3 4">DSM 25894</strain>
    </source>
</reference>
<feature type="transmembrane region" description="Helical" evidence="2">
    <location>
        <begin position="59"/>
        <end position="76"/>
    </location>
</feature>
<keyword evidence="4" id="KW-1185">Reference proteome</keyword>
<dbReference type="EMBL" id="SMAN01000014">
    <property type="protein sequence ID" value="TCT20320.1"/>
    <property type="molecule type" value="Genomic_DNA"/>
</dbReference>
<evidence type="ECO:0000256" key="1">
    <source>
        <dbReference type="SAM" id="MobiDB-lite"/>
    </source>
</evidence>
<keyword evidence="2" id="KW-0812">Transmembrane</keyword>
<evidence type="ECO:0000256" key="2">
    <source>
        <dbReference type="SAM" id="Phobius"/>
    </source>
</evidence>
<comment type="caution">
    <text evidence="3">The sequence shown here is derived from an EMBL/GenBank/DDBJ whole genome shotgun (WGS) entry which is preliminary data.</text>
</comment>
<dbReference type="InterPro" id="IPR019649">
    <property type="entry name" value="DUF2512"/>
</dbReference>
<keyword evidence="2" id="KW-0472">Membrane</keyword>